<dbReference type="GO" id="GO:0070006">
    <property type="term" value="F:metalloaminopeptidase activity"/>
    <property type="evidence" value="ECO:0007669"/>
    <property type="project" value="TreeGrafter"/>
</dbReference>
<evidence type="ECO:0000313" key="2">
    <source>
        <dbReference type="EMBL" id="CAG6765919.1"/>
    </source>
</evidence>
<dbReference type="InterPro" id="IPR027268">
    <property type="entry name" value="Peptidase_M4/M1_CTD_sf"/>
</dbReference>
<dbReference type="Pfam" id="PF01433">
    <property type="entry name" value="Peptidase_M1"/>
    <property type="match status" value="1"/>
</dbReference>
<name>A0A8D9AG88_9HEMI</name>
<dbReference type="SUPFAM" id="SSF55486">
    <property type="entry name" value="Metalloproteases ('zincins'), catalytic domain"/>
    <property type="match status" value="1"/>
</dbReference>
<dbReference type="PANTHER" id="PTHR11533:SF299">
    <property type="entry name" value="AMINOPEPTIDASE"/>
    <property type="match status" value="1"/>
</dbReference>
<dbReference type="GO" id="GO:0016020">
    <property type="term" value="C:membrane"/>
    <property type="evidence" value="ECO:0007669"/>
    <property type="project" value="TreeGrafter"/>
</dbReference>
<feature type="domain" description="Peptidase M1 membrane alanine aminopeptidase" evidence="1">
    <location>
        <begin position="43"/>
        <end position="107"/>
    </location>
</feature>
<evidence type="ECO:0000259" key="1">
    <source>
        <dbReference type="Pfam" id="PF01433"/>
    </source>
</evidence>
<dbReference type="GO" id="GO:0006508">
    <property type="term" value="P:proteolysis"/>
    <property type="evidence" value="ECO:0007669"/>
    <property type="project" value="TreeGrafter"/>
</dbReference>
<reference evidence="2" key="1">
    <citation type="submission" date="2021-05" db="EMBL/GenBank/DDBJ databases">
        <authorList>
            <person name="Alioto T."/>
            <person name="Alioto T."/>
            <person name="Gomez Garrido J."/>
        </authorList>
    </citation>
    <scope>NUCLEOTIDE SEQUENCE</scope>
</reference>
<dbReference type="PANTHER" id="PTHR11533">
    <property type="entry name" value="PROTEASE M1 ZINC METALLOPROTEASE"/>
    <property type="match status" value="1"/>
</dbReference>
<proteinExistence type="predicted"/>
<dbReference type="Gene3D" id="1.10.390.10">
    <property type="entry name" value="Neutral Protease Domain 2"/>
    <property type="match status" value="1"/>
</dbReference>
<sequence length="115" mass="13344">MYLFCFSVIMSVYLESCLFAFVVLSFIPYSCLVLSSSVSSELFALEDSSRSTTVEVMDIFGLLTHELSHQWFGNLATPTWWDHAWIKESLADYFEYFAIDWVRQSRRGVTLIDTK</sequence>
<dbReference type="GO" id="GO:0008270">
    <property type="term" value="F:zinc ion binding"/>
    <property type="evidence" value="ECO:0007669"/>
    <property type="project" value="InterPro"/>
</dbReference>
<dbReference type="EMBL" id="HBUF01569522">
    <property type="protein sequence ID" value="CAG6765919.1"/>
    <property type="molecule type" value="Transcribed_RNA"/>
</dbReference>
<dbReference type="AlphaFoldDB" id="A0A8D9AG88"/>
<dbReference type="GO" id="GO:0005737">
    <property type="term" value="C:cytoplasm"/>
    <property type="evidence" value="ECO:0007669"/>
    <property type="project" value="TreeGrafter"/>
</dbReference>
<dbReference type="InterPro" id="IPR050344">
    <property type="entry name" value="Peptidase_M1_aminopeptidases"/>
</dbReference>
<dbReference type="GO" id="GO:0043171">
    <property type="term" value="P:peptide catabolic process"/>
    <property type="evidence" value="ECO:0007669"/>
    <property type="project" value="TreeGrafter"/>
</dbReference>
<dbReference type="GO" id="GO:0042277">
    <property type="term" value="F:peptide binding"/>
    <property type="evidence" value="ECO:0007669"/>
    <property type="project" value="TreeGrafter"/>
</dbReference>
<organism evidence="2">
    <name type="scientific">Cacopsylla melanoneura</name>
    <dbReference type="NCBI Taxonomy" id="428564"/>
    <lineage>
        <taxon>Eukaryota</taxon>
        <taxon>Metazoa</taxon>
        <taxon>Ecdysozoa</taxon>
        <taxon>Arthropoda</taxon>
        <taxon>Hexapoda</taxon>
        <taxon>Insecta</taxon>
        <taxon>Pterygota</taxon>
        <taxon>Neoptera</taxon>
        <taxon>Paraneoptera</taxon>
        <taxon>Hemiptera</taxon>
        <taxon>Sternorrhyncha</taxon>
        <taxon>Psylloidea</taxon>
        <taxon>Psyllidae</taxon>
        <taxon>Psyllinae</taxon>
        <taxon>Cacopsylla</taxon>
    </lineage>
</organism>
<dbReference type="GO" id="GO:0005615">
    <property type="term" value="C:extracellular space"/>
    <property type="evidence" value="ECO:0007669"/>
    <property type="project" value="TreeGrafter"/>
</dbReference>
<accession>A0A8D9AG88</accession>
<protein>
    <submittedName>
        <fullName evidence="2">Thyrotropin-releasing hormone-degrading ectoenzyme</fullName>
    </submittedName>
</protein>
<dbReference type="InterPro" id="IPR014782">
    <property type="entry name" value="Peptidase_M1_dom"/>
</dbReference>